<protein>
    <submittedName>
        <fullName evidence="2">Uncharacterized protein</fullName>
    </submittedName>
</protein>
<dbReference type="InParanoid" id="A0A2P5HKG6"/>
<keyword evidence="1" id="KW-0732">Signal</keyword>
<gene>
    <name evidence="2" type="ORF">DHEL01_v210865</name>
</gene>
<feature type="chain" id="PRO_5015192054" evidence="1">
    <location>
        <begin position="17"/>
        <end position="400"/>
    </location>
</feature>
<evidence type="ECO:0000313" key="2">
    <source>
        <dbReference type="EMBL" id="POS70743.1"/>
    </source>
</evidence>
<dbReference type="AlphaFoldDB" id="A0A2P5HKG6"/>
<comment type="caution">
    <text evidence="2">The sequence shown here is derived from an EMBL/GenBank/DDBJ whole genome shotgun (WGS) entry which is preliminary data.</text>
</comment>
<dbReference type="EMBL" id="MAVT02001501">
    <property type="protein sequence ID" value="POS70743.1"/>
    <property type="molecule type" value="Genomic_DNA"/>
</dbReference>
<dbReference type="OrthoDB" id="3641682at2759"/>
<evidence type="ECO:0000256" key="1">
    <source>
        <dbReference type="SAM" id="SignalP"/>
    </source>
</evidence>
<feature type="signal peptide" evidence="1">
    <location>
        <begin position="1"/>
        <end position="16"/>
    </location>
</feature>
<proteinExistence type="predicted"/>
<sequence>MKLLLATLALAIYAQASPKANPQRGDALQMNIVLQVDKESQQSSTEVWTIDRSTRLESSCSTGITSGAFAAHPITFDVDEDGSGDVTIGLSSYKVHHDPEYSGGIVCTRLHSPADVIVSCIAPVPQDVSLEPLEQSGHDQCFSSGRNNLLDVLTSLEGGSEILSEDAFEEKHNTTSQASLDISDIKKLLNYEEGNNNVEKRQGPQCDKIRSFTRKVGGGNPHQNPMNVQLSDEMRCNPGRTCGISATTGTSYAVGWSANANAFGWISGGFAVTKTEMTGNNYVCNGNPGDRLCLWKNQGQTAYTVRNWISTPCQAESPVGNPYVIGPLTRTTAVVTSTVCMGPAARGVTAGWIPTPTHPVLQRMISYVVRGLKSHGKIAGNAGQEVVTHLVVFRRHVSPR</sequence>
<evidence type="ECO:0000313" key="3">
    <source>
        <dbReference type="Proteomes" id="UP000094444"/>
    </source>
</evidence>
<name>A0A2P5HKG6_DIAHE</name>
<organism evidence="2 3">
    <name type="scientific">Diaporthe helianthi</name>
    <dbReference type="NCBI Taxonomy" id="158607"/>
    <lineage>
        <taxon>Eukaryota</taxon>
        <taxon>Fungi</taxon>
        <taxon>Dikarya</taxon>
        <taxon>Ascomycota</taxon>
        <taxon>Pezizomycotina</taxon>
        <taxon>Sordariomycetes</taxon>
        <taxon>Sordariomycetidae</taxon>
        <taxon>Diaporthales</taxon>
        <taxon>Diaporthaceae</taxon>
        <taxon>Diaporthe</taxon>
    </lineage>
</organism>
<dbReference type="Proteomes" id="UP000094444">
    <property type="component" value="Unassembled WGS sequence"/>
</dbReference>
<accession>A0A2P5HKG6</accession>
<reference evidence="2" key="1">
    <citation type="submission" date="2017-09" db="EMBL/GenBank/DDBJ databases">
        <title>Polyketide synthases of a Diaporthe helianthi virulent isolate.</title>
        <authorList>
            <person name="Baroncelli R."/>
        </authorList>
    </citation>
    <scope>NUCLEOTIDE SEQUENCE [LARGE SCALE GENOMIC DNA]</scope>
    <source>
        <strain evidence="2">7/96</strain>
    </source>
</reference>
<keyword evidence="3" id="KW-1185">Reference proteome</keyword>